<reference evidence="2 3" key="1">
    <citation type="submission" date="2011-05" db="EMBL/GenBank/DDBJ databases">
        <title>Complete sequence of chromosome of Frankia symbiont of Datisca glomerata.</title>
        <authorList>
            <consortium name="US DOE Joint Genome Institute"/>
            <person name="Lucas S."/>
            <person name="Han J."/>
            <person name="Lapidus A."/>
            <person name="Cheng J.-F."/>
            <person name="Goodwin L."/>
            <person name="Pitluck S."/>
            <person name="Peters L."/>
            <person name="Mikhailova N."/>
            <person name="Chertkov O."/>
            <person name="Teshima H."/>
            <person name="Han C."/>
            <person name="Tapia R."/>
            <person name="Land M."/>
            <person name="Hauser L."/>
            <person name="Kyrpides N."/>
            <person name="Ivanova N."/>
            <person name="Pagani I."/>
            <person name="Berry A."/>
            <person name="Pawlowski K."/>
            <person name="Persson T."/>
            <person name="Vanden Heuvel B."/>
            <person name="Benson D."/>
            <person name="Woyke T."/>
        </authorList>
    </citation>
    <scope>NUCLEOTIDE SEQUENCE [LARGE SCALE GENOMIC DNA]</scope>
    <source>
        <strain evidence="3">4085684</strain>
    </source>
</reference>
<protein>
    <submittedName>
        <fullName evidence="2">Uncharacterized protein</fullName>
    </submittedName>
</protein>
<dbReference type="STRING" id="656024.FsymDg_3355"/>
<evidence type="ECO:0000313" key="2">
    <source>
        <dbReference type="EMBL" id="AEH10657.1"/>
    </source>
</evidence>
<proteinExistence type="predicted"/>
<dbReference type="KEGG" id="fsy:FsymDg_3355"/>
<gene>
    <name evidence="2" type="ordered locus">FsymDg_3355</name>
</gene>
<dbReference type="AlphaFoldDB" id="F8B0M5"/>
<dbReference type="Proteomes" id="UP000001549">
    <property type="component" value="Chromosome"/>
</dbReference>
<organism evidence="2 3">
    <name type="scientific">Candidatus Protofrankia datiscae</name>
    <dbReference type="NCBI Taxonomy" id="2716812"/>
    <lineage>
        <taxon>Bacteria</taxon>
        <taxon>Bacillati</taxon>
        <taxon>Actinomycetota</taxon>
        <taxon>Actinomycetes</taxon>
        <taxon>Frankiales</taxon>
        <taxon>Frankiaceae</taxon>
        <taxon>Protofrankia</taxon>
    </lineage>
</organism>
<evidence type="ECO:0000313" key="3">
    <source>
        <dbReference type="Proteomes" id="UP000001549"/>
    </source>
</evidence>
<dbReference type="EMBL" id="CP002801">
    <property type="protein sequence ID" value="AEH10657.1"/>
    <property type="molecule type" value="Genomic_DNA"/>
</dbReference>
<feature type="region of interest" description="Disordered" evidence="1">
    <location>
        <begin position="1"/>
        <end position="23"/>
    </location>
</feature>
<dbReference type="HOGENOM" id="CLU_3290050_0_0_11"/>
<name>F8B0M5_9ACTN</name>
<evidence type="ECO:0000256" key="1">
    <source>
        <dbReference type="SAM" id="MobiDB-lite"/>
    </source>
</evidence>
<accession>F8B0M5</accession>
<sequence length="40" mass="4269">MTPAPFGPGQEDTPDGPEIPRQPDYDEVELAALRESGAIT</sequence>
<keyword evidence="3" id="KW-1185">Reference proteome</keyword>